<sequence length="747" mass="79935">MNEPVRPATDLDRLAVIGLLGATAVAGLLFWPVFGLPALLPPVLVVVLAGYGCVELTARRPRLASVRPLLVLVTGVLGLIESVLFSTTVAGLPTVASLRALLRGFTEGWLLTLQSTWPAKPDADQLLFVPLAVLLAALLGIELLLRLRQPVAALLPGLAVAGLAQAYQALTGVTAVLAVAGYAAPVALLLWSDRSSRSRPRNGGRRPGRRLSGMDFRLAVPTVLAMVAGAVVIGSLDPAGREPYRLKDDHTAPLRQTRLSNPLQEIAQRLADPDREVFRYRSDGPVDRWSLVVLDGFDGVNWSADTRLYRMGARLEGAPGSITRSAEVHVRDLAGPWLPSQSIPLAVNGLAPLVDQSAGTLLLDQPTVTDGDRRYRLTWSEPEVDAATLGVGSVDTEAVGGLGDLGTVPAEIAQLARDAVQGLPPSFQSALQLDRFLSDNYQVVLGGNLSTGHGWPQLRHFLTESRRGTSEQFAAAYVVLARLNGIPARLVVGYRGSTETDGDTYVVRNRDVLAWPEVAVAGVGWVPLNPTAAGTRATGPDKVPSSLARAAAQARAQLPPEQELRPPELSQPPQQVVDDQATGLGLRQAGMMTAVALSALLVSWLFGVPLARSVRAGRRRRRSGTDGMIGAWAEVCERLVAHGVSYRIGMTPRDLARAAAPMAGEPTTQSIVRLGRMLDMALWSGEQVPDGTVTRAWDEVRSIRRGLAGQRFSIRLRAALDPRTLLPLVGRGRRTSRVSRSGSTRER</sequence>
<evidence type="ECO:0000313" key="5">
    <source>
        <dbReference type="Proteomes" id="UP001597260"/>
    </source>
</evidence>
<dbReference type="Proteomes" id="UP001597260">
    <property type="component" value="Unassembled WGS sequence"/>
</dbReference>
<dbReference type="SMART" id="SM00460">
    <property type="entry name" value="TGc"/>
    <property type="match status" value="1"/>
</dbReference>
<comment type="caution">
    <text evidence="4">The sequence shown here is derived from an EMBL/GenBank/DDBJ whole genome shotgun (WGS) entry which is preliminary data.</text>
</comment>
<feature type="transmembrane region" description="Helical" evidence="2">
    <location>
        <begin position="216"/>
        <end position="236"/>
    </location>
</feature>
<dbReference type="Pfam" id="PF13559">
    <property type="entry name" value="DUF4129"/>
    <property type="match status" value="1"/>
</dbReference>
<reference evidence="5" key="1">
    <citation type="journal article" date="2019" name="Int. J. Syst. Evol. Microbiol.">
        <title>The Global Catalogue of Microorganisms (GCM) 10K type strain sequencing project: providing services to taxonomists for standard genome sequencing and annotation.</title>
        <authorList>
            <consortium name="The Broad Institute Genomics Platform"/>
            <consortium name="The Broad Institute Genome Sequencing Center for Infectious Disease"/>
            <person name="Wu L."/>
            <person name="Ma J."/>
        </authorList>
    </citation>
    <scope>NUCLEOTIDE SEQUENCE [LARGE SCALE GENOMIC DNA]</scope>
    <source>
        <strain evidence="5">JCM 31037</strain>
    </source>
</reference>
<dbReference type="InterPro" id="IPR021878">
    <property type="entry name" value="TgpA_N"/>
</dbReference>
<evidence type="ECO:0000256" key="1">
    <source>
        <dbReference type="SAM" id="MobiDB-lite"/>
    </source>
</evidence>
<feature type="transmembrane region" description="Helical" evidence="2">
    <location>
        <begin position="126"/>
        <end position="144"/>
    </location>
</feature>
<feature type="compositionally biased region" description="Low complexity" evidence="1">
    <location>
        <begin position="544"/>
        <end position="574"/>
    </location>
</feature>
<dbReference type="PANTHER" id="PTHR42736:SF1">
    <property type="entry name" value="PROTEIN-GLUTAMINE GAMMA-GLUTAMYLTRANSFERASE"/>
    <property type="match status" value="1"/>
</dbReference>
<protein>
    <submittedName>
        <fullName evidence="4">DUF3488 and DUF4129 domain-containing transglutaminase family protein</fullName>
    </submittedName>
</protein>
<dbReference type="SUPFAM" id="SSF54001">
    <property type="entry name" value="Cysteine proteinases"/>
    <property type="match status" value="1"/>
</dbReference>
<feature type="region of interest" description="Disordered" evidence="1">
    <location>
        <begin position="535"/>
        <end position="574"/>
    </location>
</feature>
<feature type="transmembrane region" description="Helical" evidence="2">
    <location>
        <begin position="39"/>
        <end position="57"/>
    </location>
</feature>
<proteinExistence type="predicted"/>
<dbReference type="InterPro" id="IPR038765">
    <property type="entry name" value="Papain-like_cys_pep_sf"/>
</dbReference>
<organism evidence="4 5">
    <name type="scientific">Micromonospora sonneratiae</name>
    <dbReference type="NCBI Taxonomy" id="1184706"/>
    <lineage>
        <taxon>Bacteria</taxon>
        <taxon>Bacillati</taxon>
        <taxon>Actinomycetota</taxon>
        <taxon>Actinomycetes</taxon>
        <taxon>Micromonosporales</taxon>
        <taxon>Micromonosporaceae</taxon>
        <taxon>Micromonospora</taxon>
    </lineage>
</organism>
<gene>
    <name evidence="4" type="ORF">ACFQ4H_26395</name>
</gene>
<keyword evidence="2" id="KW-0472">Membrane</keyword>
<feature type="transmembrane region" description="Helical" evidence="2">
    <location>
        <begin position="69"/>
        <end position="92"/>
    </location>
</feature>
<feature type="transmembrane region" description="Helical" evidence="2">
    <location>
        <begin position="589"/>
        <end position="611"/>
    </location>
</feature>
<feature type="transmembrane region" description="Helical" evidence="2">
    <location>
        <begin position="151"/>
        <end position="167"/>
    </location>
</feature>
<dbReference type="Gene3D" id="3.10.620.30">
    <property type="match status" value="1"/>
</dbReference>
<keyword evidence="5" id="KW-1185">Reference proteome</keyword>
<keyword evidence="2" id="KW-0812">Transmembrane</keyword>
<dbReference type="InterPro" id="IPR002931">
    <property type="entry name" value="Transglutaminase-like"/>
</dbReference>
<evidence type="ECO:0000256" key="2">
    <source>
        <dbReference type="SAM" id="Phobius"/>
    </source>
</evidence>
<dbReference type="PANTHER" id="PTHR42736">
    <property type="entry name" value="PROTEIN-GLUTAMINE GAMMA-GLUTAMYLTRANSFERASE"/>
    <property type="match status" value="1"/>
</dbReference>
<dbReference type="Pfam" id="PF11992">
    <property type="entry name" value="TgpA_N"/>
    <property type="match status" value="1"/>
</dbReference>
<dbReference type="RefSeq" id="WP_377575549.1">
    <property type="nucleotide sequence ID" value="NZ_JBHTMP010000053.1"/>
</dbReference>
<dbReference type="EMBL" id="JBHTMP010000053">
    <property type="protein sequence ID" value="MFD1324621.1"/>
    <property type="molecule type" value="Genomic_DNA"/>
</dbReference>
<dbReference type="InterPro" id="IPR052901">
    <property type="entry name" value="Bact_TGase-like"/>
</dbReference>
<feature type="transmembrane region" description="Helical" evidence="2">
    <location>
        <begin position="14"/>
        <end position="33"/>
    </location>
</feature>
<accession>A0ABW3YM45</accession>
<dbReference type="Pfam" id="PF01841">
    <property type="entry name" value="Transglut_core"/>
    <property type="match status" value="1"/>
</dbReference>
<feature type="transmembrane region" description="Helical" evidence="2">
    <location>
        <begin position="173"/>
        <end position="191"/>
    </location>
</feature>
<evidence type="ECO:0000313" key="4">
    <source>
        <dbReference type="EMBL" id="MFD1324621.1"/>
    </source>
</evidence>
<dbReference type="InterPro" id="IPR025403">
    <property type="entry name" value="TgpA-like_C"/>
</dbReference>
<feature type="domain" description="Transglutaminase-like" evidence="3">
    <location>
        <begin position="462"/>
        <end position="532"/>
    </location>
</feature>
<name>A0ABW3YM45_9ACTN</name>
<evidence type="ECO:0000259" key="3">
    <source>
        <dbReference type="SMART" id="SM00460"/>
    </source>
</evidence>
<keyword evidence="2" id="KW-1133">Transmembrane helix</keyword>